<reference evidence="2" key="1">
    <citation type="submission" date="2021-02" db="EMBL/GenBank/DDBJ databases">
        <authorList>
            <person name="Nowell W R."/>
        </authorList>
    </citation>
    <scope>NUCLEOTIDE SEQUENCE</scope>
</reference>
<feature type="non-terminal residue" evidence="2">
    <location>
        <position position="90"/>
    </location>
</feature>
<sequence length="90" mass="10364">ALRGIISKLYIEPTRPLYPTRRRTEQRKVTNLALTANREVFILVNLIGALDLPIRRDALEKEVTRPVPSRGQLNADRRAQQSAERLVNIY</sequence>
<gene>
    <name evidence="2" type="ORF">PYM288_LOCUS16772</name>
</gene>
<comment type="caution">
    <text evidence="2">The sequence shown here is derived from an EMBL/GenBank/DDBJ whole genome shotgun (WGS) entry which is preliminary data.</text>
</comment>
<evidence type="ECO:0000313" key="2">
    <source>
        <dbReference type="EMBL" id="CAF1043586.1"/>
    </source>
</evidence>
<dbReference type="EMBL" id="CAJNOH010000447">
    <property type="protein sequence ID" value="CAF1043586.1"/>
    <property type="molecule type" value="Genomic_DNA"/>
</dbReference>
<evidence type="ECO:0000313" key="3">
    <source>
        <dbReference type="Proteomes" id="UP000663854"/>
    </source>
</evidence>
<evidence type="ECO:0000256" key="1">
    <source>
        <dbReference type="SAM" id="MobiDB-lite"/>
    </source>
</evidence>
<organism evidence="2 3">
    <name type="scientific">Rotaria sordida</name>
    <dbReference type="NCBI Taxonomy" id="392033"/>
    <lineage>
        <taxon>Eukaryota</taxon>
        <taxon>Metazoa</taxon>
        <taxon>Spiralia</taxon>
        <taxon>Gnathifera</taxon>
        <taxon>Rotifera</taxon>
        <taxon>Eurotatoria</taxon>
        <taxon>Bdelloidea</taxon>
        <taxon>Philodinida</taxon>
        <taxon>Philodinidae</taxon>
        <taxon>Rotaria</taxon>
    </lineage>
</organism>
<dbReference type="Proteomes" id="UP000663854">
    <property type="component" value="Unassembled WGS sequence"/>
</dbReference>
<name>A0A814JWV3_9BILA</name>
<dbReference type="AlphaFoldDB" id="A0A814JWV3"/>
<feature type="region of interest" description="Disordered" evidence="1">
    <location>
        <begin position="66"/>
        <end position="90"/>
    </location>
</feature>
<protein>
    <submittedName>
        <fullName evidence="2">Uncharacterized protein</fullName>
    </submittedName>
</protein>
<accession>A0A814JWV3</accession>
<proteinExistence type="predicted"/>